<proteinExistence type="predicted"/>
<dbReference type="EMBL" id="JARIHO010000088">
    <property type="protein sequence ID" value="KAJ7307647.1"/>
    <property type="molecule type" value="Genomic_DNA"/>
</dbReference>
<comment type="caution">
    <text evidence="1">The sequence shown here is derived from an EMBL/GenBank/DDBJ whole genome shotgun (WGS) entry which is preliminary data.</text>
</comment>
<reference evidence="1" key="1">
    <citation type="submission" date="2023-03" db="EMBL/GenBank/DDBJ databases">
        <title>Massive genome expansion in bonnet fungi (Mycena s.s.) driven by repeated elements and novel gene families across ecological guilds.</title>
        <authorList>
            <consortium name="Lawrence Berkeley National Laboratory"/>
            <person name="Harder C.B."/>
            <person name="Miyauchi S."/>
            <person name="Viragh M."/>
            <person name="Kuo A."/>
            <person name="Thoen E."/>
            <person name="Andreopoulos B."/>
            <person name="Lu D."/>
            <person name="Skrede I."/>
            <person name="Drula E."/>
            <person name="Henrissat B."/>
            <person name="Morin E."/>
            <person name="Kohler A."/>
            <person name="Barry K."/>
            <person name="LaButti K."/>
            <person name="Morin E."/>
            <person name="Salamov A."/>
            <person name="Lipzen A."/>
            <person name="Mereny Z."/>
            <person name="Hegedus B."/>
            <person name="Baldrian P."/>
            <person name="Stursova M."/>
            <person name="Weitz H."/>
            <person name="Taylor A."/>
            <person name="Grigoriev I.V."/>
            <person name="Nagy L.G."/>
            <person name="Martin F."/>
            <person name="Kauserud H."/>
        </authorList>
    </citation>
    <scope>NUCLEOTIDE SEQUENCE</scope>
    <source>
        <strain evidence="1">CBHHK002</strain>
    </source>
</reference>
<organism evidence="1 2">
    <name type="scientific">Mycena albidolilacea</name>
    <dbReference type="NCBI Taxonomy" id="1033008"/>
    <lineage>
        <taxon>Eukaryota</taxon>
        <taxon>Fungi</taxon>
        <taxon>Dikarya</taxon>
        <taxon>Basidiomycota</taxon>
        <taxon>Agaricomycotina</taxon>
        <taxon>Agaricomycetes</taxon>
        <taxon>Agaricomycetidae</taxon>
        <taxon>Agaricales</taxon>
        <taxon>Marasmiineae</taxon>
        <taxon>Mycenaceae</taxon>
        <taxon>Mycena</taxon>
    </lineage>
</organism>
<evidence type="ECO:0000313" key="2">
    <source>
        <dbReference type="Proteomes" id="UP001218218"/>
    </source>
</evidence>
<dbReference type="Proteomes" id="UP001218218">
    <property type="component" value="Unassembled WGS sequence"/>
</dbReference>
<accession>A0AAD6Z549</accession>
<name>A0AAD6Z549_9AGAR</name>
<keyword evidence="2" id="KW-1185">Reference proteome</keyword>
<protein>
    <submittedName>
        <fullName evidence="1">Uncharacterized protein</fullName>
    </submittedName>
</protein>
<dbReference type="AlphaFoldDB" id="A0AAD6Z549"/>
<gene>
    <name evidence="1" type="ORF">DFH08DRAFT_975470</name>
</gene>
<evidence type="ECO:0000313" key="1">
    <source>
        <dbReference type="EMBL" id="KAJ7307647.1"/>
    </source>
</evidence>
<sequence>MLEDTTVTLTYLNSDYLKPLSVQCRRKYLKYKHLVIELAAMQAAAEVEACQREVPPTIPMAAFYGVIDSLFLG</sequence>